<evidence type="ECO:0000313" key="2">
    <source>
        <dbReference type="Proteomes" id="UP000324222"/>
    </source>
</evidence>
<comment type="caution">
    <text evidence="1">The sequence shown here is derived from an EMBL/GenBank/DDBJ whole genome shotgun (WGS) entry which is preliminary data.</text>
</comment>
<dbReference type="AlphaFoldDB" id="A0A5B7D352"/>
<proteinExistence type="predicted"/>
<reference evidence="1 2" key="1">
    <citation type="submission" date="2019-05" db="EMBL/GenBank/DDBJ databases">
        <title>Another draft genome of Portunus trituberculatus and its Hox gene families provides insights of decapod evolution.</title>
        <authorList>
            <person name="Jeong J.-H."/>
            <person name="Song I."/>
            <person name="Kim S."/>
            <person name="Choi T."/>
            <person name="Kim D."/>
            <person name="Ryu S."/>
            <person name="Kim W."/>
        </authorList>
    </citation>
    <scope>NUCLEOTIDE SEQUENCE [LARGE SCALE GENOMIC DNA]</scope>
    <source>
        <tissue evidence="1">Muscle</tissue>
    </source>
</reference>
<organism evidence="1 2">
    <name type="scientific">Portunus trituberculatus</name>
    <name type="common">Swimming crab</name>
    <name type="synonym">Neptunus trituberculatus</name>
    <dbReference type="NCBI Taxonomy" id="210409"/>
    <lineage>
        <taxon>Eukaryota</taxon>
        <taxon>Metazoa</taxon>
        <taxon>Ecdysozoa</taxon>
        <taxon>Arthropoda</taxon>
        <taxon>Crustacea</taxon>
        <taxon>Multicrustacea</taxon>
        <taxon>Malacostraca</taxon>
        <taxon>Eumalacostraca</taxon>
        <taxon>Eucarida</taxon>
        <taxon>Decapoda</taxon>
        <taxon>Pleocyemata</taxon>
        <taxon>Brachyura</taxon>
        <taxon>Eubrachyura</taxon>
        <taxon>Portunoidea</taxon>
        <taxon>Portunidae</taxon>
        <taxon>Portuninae</taxon>
        <taxon>Portunus</taxon>
    </lineage>
</organism>
<accession>A0A5B7D352</accession>
<dbReference type="EMBL" id="VSRR010000476">
    <property type="protein sequence ID" value="MPC16079.1"/>
    <property type="molecule type" value="Genomic_DNA"/>
</dbReference>
<evidence type="ECO:0000313" key="1">
    <source>
        <dbReference type="EMBL" id="MPC16079.1"/>
    </source>
</evidence>
<gene>
    <name evidence="1" type="ORF">E2C01_008891</name>
</gene>
<protein>
    <submittedName>
        <fullName evidence="1">Uncharacterized protein</fullName>
    </submittedName>
</protein>
<sequence length="92" mass="10560">MHNHDNLFSFLPPYTHTTKRSNVLCFTSCKGRITRLTRAQTLIPLSSITLLLLPVHELPFGLAQSEAFIRVGRDYFPTHLTPKRTDPLNKTR</sequence>
<keyword evidence="2" id="KW-1185">Reference proteome</keyword>
<name>A0A5B7D352_PORTR</name>
<dbReference type="Proteomes" id="UP000324222">
    <property type="component" value="Unassembled WGS sequence"/>
</dbReference>